<sequence length="52" mass="5827">MFHYPYTSIAASIIFSYQFNKIKTMTTSVVNGIIINVNHSVATFCVLKNVAK</sequence>
<evidence type="ECO:0000313" key="2">
    <source>
        <dbReference type="Proteomes" id="UP000032279"/>
    </source>
</evidence>
<reference evidence="1 2" key="1">
    <citation type="submission" date="2013-08" db="EMBL/GenBank/DDBJ databases">
        <title>Lactobacillus wasatchii sp. WDC04, a late gas producing bacteria isolated from aged chedder cheese.</title>
        <authorList>
            <person name="Oberg C.J."/>
            <person name="Culumber M."/>
            <person name="McMahon D.J."/>
            <person name="Broadbent J.R."/>
            <person name="Oberg T.S."/>
            <person name="Ortaki F."/>
        </authorList>
    </citation>
    <scope>NUCLEOTIDE SEQUENCE [LARGE SCALE GENOMIC DNA]</scope>
    <source>
        <strain evidence="1 2">WDC04</strain>
    </source>
</reference>
<dbReference type="EMBL" id="AWTT01000001">
    <property type="protein sequence ID" value="KIS04386.1"/>
    <property type="molecule type" value="Genomic_DNA"/>
</dbReference>
<proteinExistence type="predicted"/>
<comment type="caution">
    <text evidence="1">The sequence shown here is derived from an EMBL/GenBank/DDBJ whole genome shotgun (WGS) entry which is preliminary data.</text>
</comment>
<protein>
    <submittedName>
        <fullName evidence="1">Uncharacterized protein</fullName>
    </submittedName>
</protein>
<accession>A0A0D1ACI8</accession>
<dbReference type="PATRIC" id="fig|1335616.4.peg.126"/>
<keyword evidence="2" id="KW-1185">Reference proteome</keyword>
<dbReference type="Proteomes" id="UP000032279">
    <property type="component" value="Unassembled WGS sequence"/>
</dbReference>
<gene>
    <name evidence="1" type="ORF">WDC_0126</name>
</gene>
<organism evidence="1 2">
    <name type="scientific">Paucilactobacillus wasatchensis</name>
    <dbReference type="NCBI Taxonomy" id="1335616"/>
    <lineage>
        <taxon>Bacteria</taxon>
        <taxon>Bacillati</taxon>
        <taxon>Bacillota</taxon>
        <taxon>Bacilli</taxon>
        <taxon>Lactobacillales</taxon>
        <taxon>Lactobacillaceae</taxon>
        <taxon>Paucilactobacillus</taxon>
    </lineage>
</organism>
<name>A0A0D1ACI8_9LACO</name>
<evidence type="ECO:0000313" key="1">
    <source>
        <dbReference type="EMBL" id="KIS04386.1"/>
    </source>
</evidence>
<dbReference type="AlphaFoldDB" id="A0A0D1ACI8"/>